<accession>A0ABT8CP44</accession>
<evidence type="ECO:0000259" key="1">
    <source>
        <dbReference type="Pfam" id="PF03235"/>
    </source>
</evidence>
<evidence type="ECO:0000313" key="4">
    <source>
        <dbReference type="Proteomes" id="UP001242368"/>
    </source>
</evidence>
<evidence type="ECO:0000259" key="2">
    <source>
        <dbReference type="Pfam" id="PF07510"/>
    </source>
</evidence>
<dbReference type="Pfam" id="PF07510">
    <property type="entry name" value="GmrSD_C"/>
    <property type="match status" value="1"/>
</dbReference>
<evidence type="ECO:0000313" key="3">
    <source>
        <dbReference type="EMBL" id="MDN3706277.1"/>
    </source>
</evidence>
<protein>
    <submittedName>
        <fullName evidence="3">DUF262 domain-containing protein</fullName>
    </submittedName>
</protein>
<dbReference type="PANTHER" id="PTHR35149">
    <property type="entry name" value="SLL5132 PROTEIN"/>
    <property type="match status" value="1"/>
</dbReference>
<sequence length="589" mass="69818">MAELIYNVKNIFSDNIDGCLLDYDAQYFHIASYQRGYKWGSDENGAVIILLNDLHDAYTKSVTAKKQLDYYLQYITLKKVNDTNYLEVIDGQQRLTTLSIMLSVLSFLTKKDNIAKNRLDYAVRSNFFEKYIYNPEKLELLLLKSEWNRENGLVIEDSTFNNQDTFYLFGALKRCFAYFKDFEETKLQQFYNFFCNQVQIIVNVVEHVSSEKVFANLNSNKIPLTEAELIKALFITKYARIAENDRTKSFREIQEQRLILGRRWDEIENWVNDKEIRMFYFSSFNDPMFGFLSLAAKNIKNISFKENMSHHELFNFFNQQDIQKIQEEIYNTFWILKDWFKDTTVYNRLGYLFFHKGSKIDILDFVESFKYDSKENFNNELLKKVIEYIPVGTDYNYESNPTEIHQILLAINALQTDTKFNFYSYVKEKWTLEHIFPQKPEGKKNVLTESDKANINEMVNEEDKAKVKQVLNKKERKPEEKELYTDALKRSGYIHHLGNMCLLSNVDNILNGCGFYDEKRTKILKRIKNGGFIPSHTIEVFTKSIFDENPGDFTRWNKTNIDEHKRIIENRILELATLLKKEESKNESR</sequence>
<dbReference type="InterPro" id="IPR011089">
    <property type="entry name" value="GmrSD_C"/>
</dbReference>
<feature type="domain" description="GmrSD restriction endonucleases N-terminal" evidence="1">
    <location>
        <begin position="9"/>
        <end position="234"/>
    </location>
</feature>
<feature type="domain" description="GmrSD restriction endonucleases C-terminal" evidence="2">
    <location>
        <begin position="399"/>
        <end position="566"/>
    </location>
</feature>
<dbReference type="InterPro" id="IPR004919">
    <property type="entry name" value="GmrSD_N"/>
</dbReference>
<gene>
    <name evidence="3" type="ORF">QW060_03955</name>
</gene>
<organism evidence="3 4">
    <name type="scientific">Paenimyroides ceti</name>
    <dbReference type="NCBI Taxonomy" id="395087"/>
    <lineage>
        <taxon>Bacteria</taxon>
        <taxon>Pseudomonadati</taxon>
        <taxon>Bacteroidota</taxon>
        <taxon>Flavobacteriia</taxon>
        <taxon>Flavobacteriales</taxon>
        <taxon>Flavobacteriaceae</taxon>
        <taxon>Paenimyroides</taxon>
    </lineage>
</organism>
<dbReference type="EMBL" id="JAUFQU010000001">
    <property type="protein sequence ID" value="MDN3706277.1"/>
    <property type="molecule type" value="Genomic_DNA"/>
</dbReference>
<dbReference type="Pfam" id="PF03235">
    <property type="entry name" value="GmrSD_N"/>
    <property type="match status" value="1"/>
</dbReference>
<comment type="caution">
    <text evidence="3">The sequence shown here is derived from an EMBL/GenBank/DDBJ whole genome shotgun (WGS) entry which is preliminary data.</text>
</comment>
<reference evidence="4" key="1">
    <citation type="journal article" date="2019" name="Int. J. Syst. Evol. Microbiol.">
        <title>The Global Catalogue of Microorganisms (GCM) 10K type strain sequencing project: providing services to taxonomists for standard genome sequencing and annotation.</title>
        <authorList>
            <consortium name="The Broad Institute Genomics Platform"/>
            <consortium name="The Broad Institute Genome Sequencing Center for Infectious Disease"/>
            <person name="Wu L."/>
            <person name="Ma J."/>
        </authorList>
    </citation>
    <scope>NUCLEOTIDE SEQUENCE [LARGE SCALE GENOMIC DNA]</scope>
    <source>
        <strain evidence="4">CECT 7184</strain>
    </source>
</reference>
<keyword evidence="4" id="KW-1185">Reference proteome</keyword>
<name>A0ABT8CP44_9FLAO</name>
<dbReference type="PANTHER" id="PTHR35149:SF2">
    <property type="entry name" value="DUF262 DOMAIN-CONTAINING PROTEIN"/>
    <property type="match status" value="1"/>
</dbReference>
<dbReference type="Proteomes" id="UP001242368">
    <property type="component" value="Unassembled WGS sequence"/>
</dbReference>
<proteinExistence type="predicted"/>
<dbReference type="RefSeq" id="WP_290362359.1">
    <property type="nucleotide sequence ID" value="NZ_JAUFQU010000001.1"/>
</dbReference>